<evidence type="ECO:0000256" key="1">
    <source>
        <dbReference type="SAM" id="MobiDB-lite"/>
    </source>
</evidence>
<dbReference type="Pfam" id="PF20415">
    <property type="entry name" value="DUF6699"/>
    <property type="match status" value="1"/>
</dbReference>
<feature type="region of interest" description="Disordered" evidence="1">
    <location>
        <begin position="40"/>
        <end position="117"/>
    </location>
</feature>
<keyword evidence="4" id="KW-1185">Reference proteome</keyword>
<feature type="compositionally biased region" description="Basic and acidic residues" evidence="1">
    <location>
        <begin position="74"/>
        <end position="83"/>
    </location>
</feature>
<name>A0A4Y7SN96_COPMI</name>
<proteinExistence type="predicted"/>
<protein>
    <recommendedName>
        <fullName evidence="2">DUF6699 domain-containing protein</fullName>
    </recommendedName>
</protein>
<dbReference type="OrthoDB" id="3265169at2759"/>
<accession>A0A4Y7SN96</accession>
<dbReference type="AlphaFoldDB" id="A0A4Y7SN96"/>
<sequence>MSRPIQRQWLQYNAQGLNYPIGWPLHCHSHYRHQPATAIASLDSKPPSGGDEKASPSTSRGDAKSPSPIVVAPERAKSRRQEPKSGQTKAPPAVNKALPPPPRKRSARNPSKPQQFQSKELTHFALQSPTTFSVVSASALKRERPSVWRHDYLPPSASWLKRRLVAVRTMLTDESTYLSPRYTLNSLLRSPSPSPSTYFFDLRCNPFSAYLLHLPHSRGPVNHLHLLQVATTPPSYEEHLWHPRLPWTITVRSMRTNGVLISDVLGNIYSQLILPIGSQDYYNQDMTAEDRERIETTYKVRCNGDIGLLRAGILRIDFLGSDVGFVGLSRSWNGMWEIRTVDINQAEMES</sequence>
<reference evidence="3 4" key="1">
    <citation type="journal article" date="2019" name="Nat. Ecol. Evol.">
        <title>Megaphylogeny resolves global patterns of mushroom evolution.</title>
        <authorList>
            <person name="Varga T."/>
            <person name="Krizsan K."/>
            <person name="Foldi C."/>
            <person name="Dima B."/>
            <person name="Sanchez-Garcia M."/>
            <person name="Sanchez-Ramirez S."/>
            <person name="Szollosi G.J."/>
            <person name="Szarkandi J.G."/>
            <person name="Papp V."/>
            <person name="Albert L."/>
            <person name="Andreopoulos W."/>
            <person name="Angelini C."/>
            <person name="Antonin V."/>
            <person name="Barry K.W."/>
            <person name="Bougher N.L."/>
            <person name="Buchanan P."/>
            <person name="Buyck B."/>
            <person name="Bense V."/>
            <person name="Catcheside P."/>
            <person name="Chovatia M."/>
            <person name="Cooper J."/>
            <person name="Damon W."/>
            <person name="Desjardin D."/>
            <person name="Finy P."/>
            <person name="Geml J."/>
            <person name="Haridas S."/>
            <person name="Hughes K."/>
            <person name="Justo A."/>
            <person name="Karasinski D."/>
            <person name="Kautmanova I."/>
            <person name="Kiss B."/>
            <person name="Kocsube S."/>
            <person name="Kotiranta H."/>
            <person name="LaButti K.M."/>
            <person name="Lechner B.E."/>
            <person name="Liimatainen K."/>
            <person name="Lipzen A."/>
            <person name="Lukacs Z."/>
            <person name="Mihaltcheva S."/>
            <person name="Morgado L.N."/>
            <person name="Niskanen T."/>
            <person name="Noordeloos M.E."/>
            <person name="Ohm R.A."/>
            <person name="Ortiz-Santana B."/>
            <person name="Ovrebo C."/>
            <person name="Racz N."/>
            <person name="Riley R."/>
            <person name="Savchenko A."/>
            <person name="Shiryaev A."/>
            <person name="Soop K."/>
            <person name="Spirin V."/>
            <person name="Szebenyi C."/>
            <person name="Tomsovsky M."/>
            <person name="Tulloss R.E."/>
            <person name="Uehling J."/>
            <person name="Grigoriev I.V."/>
            <person name="Vagvolgyi C."/>
            <person name="Papp T."/>
            <person name="Martin F.M."/>
            <person name="Miettinen O."/>
            <person name="Hibbett D.S."/>
            <person name="Nagy L.G."/>
        </authorList>
    </citation>
    <scope>NUCLEOTIDE SEQUENCE [LARGE SCALE GENOMIC DNA]</scope>
    <source>
        <strain evidence="3 4">FP101781</strain>
    </source>
</reference>
<dbReference type="STRING" id="71717.A0A4Y7SN96"/>
<gene>
    <name evidence="3" type="ORF">FA13DRAFT_1417848</name>
</gene>
<comment type="caution">
    <text evidence="3">The sequence shown here is derived from an EMBL/GenBank/DDBJ whole genome shotgun (WGS) entry which is preliminary data.</text>
</comment>
<dbReference type="InterPro" id="IPR046522">
    <property type="entry name" value="DUF6699"/>
</dbReference>
<feature type="domain" description="DUF6699" evidence="2">
    <location>
        <begin position="200"/>
        <end position="331"/>
    </location>
</feature>
<dbReference type="EMBL" id="QPFP01000079">
    <property type="protein sequence ID" value="TEB23340.1"/>
    <property type="molecule type" value="Genomic_DNA"/>
</dbReference>
<evidence type="ECO:0000313" key="4">
    <source>
        <dbReference type="Proteomes" id="UP000298030"/>
    </source>
</evidence>
<dbReference type="Proteomes" id="UP000298030">
    <property type="component" value="Unassembled WGS sequence"/>
</dbReference>
<evidence type="ECO:0000313" key="3">
    <source>
        <dbReference type="EMBL" id="TEB23340.1"/>
    </source>
</evidence>
<feature type="compositionally biased region" description="Polar residues" evidence="1">
    <location>
        <begin position="108"/>
        <end position="117"/>
    </location>
</feature>
<organism evidence="3 4">
    <name type="scientific">Coprinellus micaceus</name>
    <name type="common">Glistening ink-cap mushroom</name>
    <name type="synonym">Coprinus micaceus</name>
    <dbReference type="NCBI Taxonomy" id="71717"/>
    <lineage>
        <taxon>Eukaryota</taxon>
        <taxon>Fungi</taxon>
        <taxon>Dikarya</taxon>
        <taxon>Basidiomycota</taxon>
        <taxon>Agaricomycotina</taxon>
        <taxon>Agaricomycetes</taxon>
        <taxon>Agaricomycetidae</taxon>
        <taxon>Agaricales</taxon>
        <taxon>Agaricineae</taxon>
        <taxon>Psathyrellaceae</taxon>
        <taxon>Coprinellus</taxon>
    </lineage>
</organism>
<evidence type="ECO:0000259" key="2">
    <source>
        <dbReference type="Pfam" id="PF20415"/>
    </source>
</evidence>